<evidence type="ECO:0000256" key="4">
    <source>
        <dbReference type="ARBA" id="ARBA00023002"/>
    </source>
</evidence>
<comment type="cofactor">
    <cofactor evidence="7">
        <name>heme</name>
        <dbReference type="ChEBI" id="CHEBI:30413"/>
    </cofactor>
</comment>
<reference evidence="9" key="1">
    <citation type="journal article" date="2022" name="IScience">
        <title>Evolution of zygomycete secretomes and the origins of terrestrial fungal ecologies.</title>
        <authorList>
            <person name="Chang Y."/>
            <person name="Wang Y."/>
            <person name="Mondo S."/>
            <person name="Ahrendt S."/>
            <person name="Andreopoulos W."/>
            <person name="Barry K."/>
            <person name="Beard J."/>
            <person name="Benny G.L."/>
            <person name="Blankenship S."/>
            <person name="Bonito G."/>
            <person name="Cuomo C."/>
            <person name="Desiro A."/>
            <person name="Gervers K.A."/>
            <person name="Hundley H."/>
            <person name="Kuo A."/>
            <person name="LaButti K."/>
            <person name="Lang B.F."/>
            <person name="Lipzen A."/>
            <person name="O'Donnell K."/>
            <person name="Pangilinan J."/>
            <person name="Reynolds N."/>
            <person name="Sandor L."/>
            <person name="Smith M.E."/>
            <person name="Tsang A."/>
            <person name="Grigoriev I.V."/>
            <person name="Stajich J.E."/>
            <person name="Spatafora J.W."/>
        </authorList>
    </citation>
    <scope>NUCLEOTIDE SEQUENCE</scope>
    <source>
        <strain evidence="9">RSA 2281</strain>
    </source>
</reference>
<accession>A0AAD5K175</accession>
<keyword evidence="4 8" id="KW-0560">Oxidoreductase</keyword>
<evidence type="ECO:0000256" key="2">
    <source>
        <dbReference type="ARBA" id="ARBA00022617"/>
    </source>
</evidence>
<protein>
    <submittedName>
        <fullName evidence="9">Cytochrome P450</fullName>
    </submittedName>
</protein>
<dbReference type="SUPFAM" id="SSF48264">
    <property type="entry name" value="Cytochrome P450"/>
    <property type="match status" value="1"/>
</dbReference>
<comment type="caution">
    <text evidence="9">The sequence shown here is derived from an EMBL/GenBank/DDBJ whole genome shotgun (WGS) entry which is preliminary data.</text>
</comment>
<keyword evidence="2 7" id="KW-0349">Heme</keyword>
<dbReference type="EMBL" id="JAIXMP010000036">
    <property type="protein sequence ID" value="KAI9249257.1"/>
    <property type="molecule type" value="Genomic_DNA"/>
</dbReference>
<evidence type="ECO:0000256" key="6">
    <source>
        <dbReference type="ARBA" id="ARBA00023033"/>
    </source>
</evidence>
<dbReference type="InterPro" id="IPR036396">
    <property type="entry name" value="Cyt_P450_sf"/>
</dbReference>
<keyword evidence="5 7" id="KW-0408">Iron</keyword>
<dbReference type="InterPro" id="IPR001128">
    <property type="entry name" value="Cyt_P450"/>
</dbReference>
<dbReference type="GO" id="GO:0020037">
    <property type="term" value="F:heme binding"/>
    <property type="evidence" value="ECO:0007669"/>
    <property type="project" value="InterPro"/>
</dbReference>
<name>A0AAD5K175_9FUNG</name>
<sequence length="427" mass="48950">MACISYFGKLYTKNMSNTTFLMDYFPEDSPIMQFSGRDNVAIINGEHWKSQRKIMNPAFHRSMPVGVFGSLMPSVFELIEQTQNSGEGYISASKLTRRLTLDALGKAAFDFDFFALKDENSVWVTTYNQVLESFLEVIPTFVPAVDYVYRFFSRQRRERYNATFKLISLLDDLADKKRVELQQKPDLDNKAQNEKDLLTLMLEAEIRGEGSWTKEELRHNMAIFFLAGHDTTSNSLAFCLYYLAINQDVQTKAREEVLSVLGNDMEDVFPTLEDCKKFPYLDMCIKEGLRLQPPANEITPRLTPKDTDLDLGGIVIPRGSMVNVDIQALHYNPNLWHEPEKFIPERFAENGEHSLHEGVTYAPFSSGGRVCLGINFSMAEQRVVLSMLLKKYEWKLPSNSIHREGIVMGQTFNLAPESLTIQFNNRY</sequence>
<dbReference type="GO" id="GO:0004497">
    <property type="term" value="F:monooxygenase activity"/>
    <property type="evidence" value="ECO:0007669"/>
    <property type="project" value="UniProtKB-KW"/>
</dbReference>
<dbReference type="Pfam" id="PF00067">
    <property type="entry name" value="p450"/>
    <property type="match status" value="1"/>
</dbReference>
<evidence type="ECO:0000256" key="1">
    <source>
        <dbReference type="ARBA" id="ARBA00010617"/>
    </source>
</evidence>
<feature type="binding site" description="axial binding residue" evidence="7">
    <location>
        <position position="371"/>
    </location>
    <ligand>
        <name>heme</name>
        <dbReference type="ChEBI" id="CHEBI:30413"/>
    </ligand>
    <ligandPart>
        <name>Fe</name>
        <dbReference type="ChEBI" id="CHEBI:18248"/>
    </ligandPart>
</feature>
<reference evidence="9" key="2">
    <citation type="submission" date="2023-02" db="EMBL/GenBank/DDBJ databases">
        <authorList>
            <consortium name="DOE Joint Genome Institute"/>
            <person name="Mondo S.J."/>
            <person name="Chang Y."/>
            <person name="Wang Y."/>
            <person name="Ahrendt S."/>
            <person name="Andreopoulos W."/>
            <person name="Barry K."/>
            <person name="Beard J."/>
            <person name="Benny G.L."/>
            <person name="Blankenship S."/>
            <person name="Bonito G."/>
            <person name="Cuomo C."/>
            <person name="Desiro A."/>
            <person name="Gervers K.A."/>
            <person name="Hundley H."/>
            <person name="Kuo A."/>
            <person name="LaButti K."/>
            <person name="Lang B.F."/>
            <person name="Lipzen A."/>
            <person name="O'Donnell K."/>
            <person name="Pangilinan J."/>
            <person name="Reynolds N."/>
            <person name="Sandor L."/>
            <person name="Smith M.W."/>
            <person name="Tsang A."/>
            <person name="Grigoriev I.V."/>
            <person name="Stajich J.E."/>
            <person name="Spatafora J.W."/>
        </authorList>
    </citation>
    <scope>NUCLEOTIDE SEQUENCE</scope>
    <source>
        <strain evidence="9">RSA 2281</strain>
    </source>
</reference>
<comment type="similarity">
    <text evidence="1 8">Belongs to the cytochrome P450 family.</text>
</comment>
<keyword evidence="6 8" id="KW-0503">Monooxygenase</keyword>
<dbReference type="AlphaFoldDB" id="A0AAD5K175"/>
<evidence type="ECO:0000256" key="5">
    <source>
        <dbReference type="ARBA" id="ARBA00023004"/>
    </source>
</evidence>
<dbReference type="Proteomes" id="UP001209540">
    <property type="component" value="Unassembled WGS sequence"/>
</dbReference>
<dbReference type="PANTHER" id="PTHR24291:SF50">
    <property type="entry name" value="BIFUNCTIONAL ALBAFLAVENONE MONOOXYGENASE_TERPENE SYNTHASE"/>
    <property type="match status" value="1"/>
</dbReference>
<evidence type="ECO:0000313" key="10">
    <source>
        <dbReference type="Proteomes" id="UP001209540"/>
    </source>
</evidence>
<dbReference type="PROSITE" id="PS00086">
    <property type="entry name" value="CYTOCHROME_P450"/>
    <property type="match status" value="1"/>
</dbReference>
<dbReference type="PRINTS" id="PR00463">
    <property type="entry name" value="EP450I"/>
</dbReference>
<dbReference type="InterPro" id="IPR050196">
    <property type="entry name" value="Cytochrome_P450_Monoox"/>
</dbReference>
<dbReference type="Gene3D" id="1.10.630.10">
    <property type="entry name" value="Cytochrome P450"/>
    <property type="match status" value="1"/>
</dbReference>
<dbReference type="GO" id="GO:0016705">
    <property type="term" value="F:oxidoreductase activity, acting on paired donors, with incorporation or reduction of molecular oxygen"/>
    <property type="evidence" value="ECO:0007669"/>
    <property type="project" value="InterPro"/>
</dbReference>
<dbReference type="PANTHER" id="PTHR24291">
    <property type="entry name" value="CYTOCHROME P450 FAMILY 4"/>
    <property type="match status" value="1"/>
</dbReference>
<gene>
    <name evidence="9" type="ORF">BDA99DRAFT_524409</name>
</gene>
<keyword evidence="3 7" id="KW-0479">Metal-binding</keyword>
<evidence type="ECO:0000256" key="8">
    <source>
        <dbReference type="RuleBase" id="RU000461"/>
    </source>
</evidence>
<evidence type="ECO:0000313" key="9">
    <source>
        <dbReference type="EMBL" id="KAI9249257.1"/>
    </source>
</evidence>
<proteinExistence type="inferred from homology"/>
<dbReference type="InterPro" id="IPR002401">
    <property type="entry name" value="Cyt_P450_E_grp-I"/>
</dbReference>
<keyword evidence="10" id="KW-1185">Reference proteome</keyword>
<organism evidence="9 10">
    <name type="scientific">Phascolomyces articulosus</name>
    <dbReference type="NCBI Taxonomy" id="60185"/>
    <lineage>
        <taxon>Eukaryota</taxon>
        <taxon>Fungi</taxon>
        <taxon>Fungi incertae sedis</taxon>
        <taxon>Mucoromycota</taxon>
        <taxon>Mucoromycotina</taxon>
        <taxon>Mucoromycetes</taxon>
        <taxon>Mucorales</taxon>
        <taxon>Lichtheimiaceae</taxon>
        <taxon>Phascolomyces</taxon>
    </lineage>
</organism>
<dbReference type="PRINTS" id="PR00385">
    <property type="entry name" value="P450"/>
</dbReference>
<dbReference type="GO" id="GO:0005506">
    <property type="term" value="F:iron ion binding"/>
    <property type="evidence" value="ECO:0007669"/>
    <property type="project" value="InterPro"/>
</dbReference>
<evidence type="ECO:0000256" key="7">
    <source>
        <dbReference type="PIRSR" id="PIRSR602401-1"/>
    </source>
</evidence>
<dbReference type="InterPro" id="IPR017972">
    <property type="entry name" value="Cyt_P450_CS"/>
</dbReference>
<evidence type="ECO:0000256" key="3">
    <source>
        <dbReference type="ARBA" id="ARBA00022723"/>
    </source>
</evidence>